<evidence type="ECO:0000256" key="6">
    <source>
        <dbReference type="RuleBase" id="RU003909"/>
    </source>
</evidence>
<dbReference type="InterPro" id="IPR027310">
    <property type="entry name" value="Profilin_CS"/>
</dbReference>
<accession>A0ABY6TZS1</accession>
<keyword evidence="5" id="KW-0206">Cytoskeleton</keyword>
<sequence>MSWQAYVDSSLIGTGHVDKGAIISAAGDSAWAASADFQREAEAFELIIHAEQLKPEEMKAISSIVSGDSAAKDKAFAEGLYVAGTRFVMARAEDRSIYARSGRTGVAIAKTKQAIIVAHHPESGVAGNATSTVEGLADYLIGQGY</sequence>
<comment type="similarity">
    <text evidence="2 6">Belongs to the profilin family.</text>
</comment>
<evidence type="ECO:0000256" key="5">
    <source>
        <dbReference type="ARBA" id="ARBA00023212"/>
    </source>
</evidence>
<dbReference type="Proteomes" id="UP000766486">
    <property type="component" value="Unassembled WGS sequence"/>
</dbReference>
<gene>
    <name evidence="7" type="ORF">CLO192961_LOCUS101528</name>
</gene>
<proteinExistence type="inferred from homology"/>
<keyword evidence="3" id="KW-0963">Cytoplasm</keyword>
<evidence type="ECO:0000256" key="1">
    <source>
        <dbReference type="ARBA" id="ARBA00004245"/>
    </source>
</evidence>
<organism evidence="7 8">
    <name type="scientific">Bionectria ochroleuca</name>
    <name type="common">Gliocladium roseum</name>
    <dbReference type="NCBI Taxonomy" id="29856"/>
    <lineage>
        <taxon>Eukaryota</taxon>
        <taxon>Fungi</taxon>
        <taxon>Dikarya</taxon>
        <taxon>Ascomycota</taxon>
        <taxon>Pezizomycotina</taxon>
        <taxon>Sordariomycetes</taxon>
        <taxon>Hypocreomycetidae</taxon>
        <taxon>Hypocreales</taxon>
        <taxon>Bionectriaceae</taxon>
        <taxon>Clonostachys</taxon>
    </lineage>
</organism>
<dbReference type="EMBL" id="CABFNS010000699">
    <property type="protein sequence ID" value="VUC23145.1"/>
    <property type="molecule type" value="Genomic_DNA"/>
</dbReference>
<evidence type="ECO:0000256" key="2">
    <source>
        <dbReference type="ARBA" id="ARBA00010058"/>
    </source>
</evidence>
<name>A0ABY6TZS1_BIOOC</name>
<dbReference type="Pfam" id="PF00235">
    <property type="entry name" value="Profilin"/>
    <property type="match status" value="1"/>
</dbReference>
<evidence type="ECO:0000256" key="3">
    <source>
        <dbReference type="ARBA" id="ARBA00022490"/>
    </source>
</evidence>
<dbReference type="InterPro" id="IPR036140">
    <property type="entry name" value="PFN_sf"/>
</dbReference>
<dbReference type="PROSITE" id="PS00414">
    <property type="entry name" value="PROFILIN"/>
    <property type="match status" value="1"/>
</dbReference>
<keyword evidence="8" id="KW-1185">Reference proteome</keyword>
<reference evidence="7 8" key="1">
    <citation type="submission" date="2019-06" db="EMBL/GenBank/DDBJ databases">
        <authorList>
            <person name="Broberg M."/>
        </authorList>
    </citation>
    <scope>NUCLEOTIDE SEQUENCE [LARGE SCALE GENOMIC DNA]</scope>
</reference>
<keyword evidence="4 6" id="KW-0009">Actin-binding</keyword>
<evidence type="ECO:0000313" key="8">
    <source>
        <dbReference type="Proteomes" id="UP000766486"/>
    </source>
</evidence>
<dbReference type="SUPFAM" id="SSF55770">
    <property type="entry name" value="Profilin (actin-binding protein)"/>
    <property type="match status" value="1"/>
</dbReference>
<protein>
    <recommendedName>
        <fullName evidence="6">Profilin</fullName>
    </recommendedName>
</protein>
<dbReference type="InterPro" id="IPR048278">
    <property type="entry name" value="PFN"/>
</dbReference>
<comment type="subcellular location">
    <subcellularLocation>
        <location evidence="1">Cytoplasm</location>
        <location evidence="1">Cytoskeleton</location>
    </subcellularLocation>
</comment>
<dbReference type="PANTHER" id="PTHR11604:SF0">
    <property type="entry name" value="PROFILIN"/>
    <property type="match status" value="1"/>
</dbReference>
<dbReference type="InterPro" id="IPR005455">
    <property type="entry name" value="PFN_euk"/>
</dbReference>
<comment type="caution">
    <text evidence="7">The sequence shown here is derived from an EMBL/GenBank/DDBJ whole genome shotgun (WGS) entry which is preliminary data.</text>
</comment>
<dbReference type="PRINTS" id="PR00392">
    <property type="entry name" value="PROFILIN"/>
</dbReference>
<evidence type="ECO:0000313" key="7">
    <source>
        <dbReference type="EMBL" id="VUC23145.1"/>
    </source>
</evidence>
<dbReference type="PANTHER" id="PTHR11604">
    <property type="entry name" value="PROFILIN"/>
    <property type="match status" value="1"/>
</dbReference>
<dbReference type="Gene3D" id="3.30.450.30">
    <property type="entry name" value="Dynein light chain 2a, cytoplasmic"/>
    <property type="match status" value="1"/>
</dbReference>
<evidence type="ECO:0000256" key="4">
    <source>
        <dbReference type="ARBA" id="ARBA00023203"/>
    </source>
</evidence>
<dbReference type="CDD" id="cd00148">
    <property type="entry name" value="PROF"/>
    <property type="match status" value="1"/>
</dbReference>
<dbReference type="SMART" id="SM00392">
    <property type="entry name" value="PROF"/>
    <property type="match status" value="1"/>
</dbReference>